<dbReference type="Proteomes" id="UP000794436">
    <property type="component" value="Unassembled WGS sequence"/>
</dbReference>
<keyword evidence="2" id="KW-1185">Reference proteome</keyword>
<name>A0A8K1C9B5_PYTOL</name>
<dbReference type="OrthoDB" id="94960at2759"/>
<dbReference type="SUPFAM" id="SSF48403">
    <property type="entry name" value="Ankyrin repeat"/>
    <property type="match status" value="1"/>
</dbReference>
<dbReference type="InterPro" id="IPR002110">
    <property type="entry name" value="Ankyrin_rpt"/>
</dbReference>
<dbReference type="PANTHER" id="PTHR46586">
    <property type="entry name" value="ANKYRIN REPEAT-CONTAINING PROTEIN"/>
    <property type="match status" value="1"/>
</dbReference>
<protein>
    <submittedName>
        <fullName evidence="1">Uncharacterized protein</fullName>
    </submittedName>
</protein>
<evidence type="ECO:0000313" key="1">
    <source>
        <dbReference type="EMBL" id="TMW58553.1"/>
    </source>
</evidence>
<dbReference type="PANTHER" id="PTHR46586:SF3">
    <property type="entry name" value="ANKYRIN REPEAT-CONTAINING PROTEIN"/>
    <property type="match status" value="1"/>
</dbReference>
<dbReference type="AlphaFoldDB" id="A0A8K1C9B5"/>
<gene>
    <name evidence="1" type="ORF">Poli38472_010112</name>
</gene>
<evidence type="ECO:0000313" key="2">
    <source>
        <dbReference type="Proteomes" id="UP000794436"/>
    </source>
</evidence>
<accession>A0A8K1C9B5</accession>
<dbReference type="SMART" id="SM00248">
    <property type="entry name" value="ANK"/>
    <property type="match status" value="4"/>
</dbReference>
<sequence length="750" mass="85699">MTDLRALLGGEWFLQSLVTLLTHEDAICLTLLAVECGLEFVRHTLLFKALPIAPISTQEVAKYAAARGWWHLLVQLPLNNRGKHQEAVSIASNGHETALKRCQRLHTLDFPAHVLFAAVRRGVMEEVEWLHRCTRYDPEEAIMCAAKARQLGVLKWLVVTPEAETRGFKLLVRLEDSSLNVVCWQYTTFERTLVYCATAEHGLLPPRLYVPDETESSWVAFAELEYVSGQVRYPLMDFAAKSGNLEYIKRLQNDPVGSTLYFQAMCSAIQAGHLDIVRWLHKHRPEHPESPADLLSAAAQKDQVRIMDWVETQYDLTDSISTAYTMAISTQAANATRWLVDKFADTLCQVERPAPNLLLSFPPDLIEQICAIHGFKMNLSFLHTVASLGEYEVMHWLLQQDNNNIDEYLPHQEDRSSLLISAIHGKNLEIVRWCVEELGSWSNLAFKTSVVCGALPLAKYLHEKTNERMEIDTSLSREQLLETQARLLEQLLIEAIRCRFIEIVEWLVEELGAWSVFGLQYAAGSNFSYLVEKTRQRAQAGNTTLMAQNPFSDHRILVMLLDRSGVEDDSLEWVLENYPDTDITPATFSAEPFLMEPERPWHVFRKVLRYRPGMCVRWSRFPSLAVQFGSLADLQRLEVIGHPDLFTQETLDKILKFSRDEAVMRWFLDRFGSPVSNRVLEWTARYGAAQLLEAQLESRLNGPAEISVDAMQQKRFDTMVLASELACIAAEYEHTQCREVLTRWIHAHSN</sequence>
<organism evidence="1 2">
    <name type="scientific">Pythium oligandrum</name>
    <name type="common">Mycoparasitic fungus</name>
    <dbReference type="NCBI Taxonomy" id="41045"/>
    <lineage>
        <taxon>Eukaryota</taxon>
        <taxon>Sar</taxon>
        <taxon>Stramenopiles</taxon>
        <taxon>Oomycota</taxon>
        <taxon>Peronosporomycetes</taxon>
        <taxon>Pythiales</taxon>
        <taxon>Pythiaceae</taxon>
        <taxon>Pythium</taxon>
    </lineage>
</organism>
<proteinExistence type="predicted"/>
<dbReference type="Gene3D" id="1.25.40.20">
    <property type="entry name" value="Ankyrin repeat-containing domain"/>
    <property type="match status" value="1"/>
</dbReference>
<reference evidence="1" key="1">
    <citation type="submission" date="2019-03" db="EMBL/GenBank/DDBJ databases">
        <title>Long read genome sequence of the mycoparasitic Pythium oligandrum ATCC 38472 isolated from sugarbeet rhizosphere.</title>
        <authorList>
            <person name="Gaulin E."/>
        </authorList>
    </citation>
    <scope>NUCLEOTIDE SEQUENCE</scope>
    <source>
        <strain evidence="1">ATCC 38472_TT</strain>
    </source>
</reference>
<dbReference type="EMBL" id="SPLM01000111">
    <property type="protein sequence ID" value="TMW58553.1"/>
    <property type="molecule type" value="Genomic_DNA"/>
</dbReference>
<dbReference type="InterPro" id="IPR052050">
    <property type="entry name" value="SecEffector_AnkRepeat"/>
</dbReference>
<dbReference type="InterPro" id="IPR036770">
    <property type="entry name" value="Ankyrin_rpt-contain_sf"/>
</dbReference>
<comment type="caution">
    <text evidence="1">The sequence shown here is derived from an EMBL/GenBank/DDBJ whole genome shotgun (WGS) entry which is preliminary data.</text>
</comment>